<dbReference type="InterPro" id="IPR036922">
    <property type="entry name" value="Rieske_2Fe-2S_sf"/>
</dbReference>
<dbReference type="PANTHER" id="PTHR40562">
    <property type="match status" value="1"/>
</dbReference>
<evidence type="ECO:0000256" key="2">
    <source>
        <dbReference type="ARBA" id="ARBA00022723"/>
    </source>
</evidence>
<dbReference type="InterPro" id="IPR017941">
    <property type="entry name" value="Rieske_2Fe-2S"/>
</dbReference>
<keyword evidence="2" id="KW-0479">Metal-binding</keyword>
<comment type="caution">
    <text evidence="8">The sequence shown here is derived from an EMBL/GenBank/DDBJ whole genome shotgun (WGS) entry which is preliminary data.</text>
</comment>
<evidence type="ECO:0000256" key="1">
    <source>
        <dbReference type="ARBA" id="ARBA00022714"/>
    </source>
</evidence>
<accession>A0ABN3TU08</accession>
<feature type="domain" description="Rieske" evidence="7">
    <location>
        <begin position="15"/>
        <end position="107"/>
    </location>
</feature>
<name>A0ABN3TU08_9ACTN</name>
<evidence type="ECO:0000256" key="4">
    <source>
        <dbReference type="ARBA" id="ARBA00023004"/>
    </source>
</evidence>
<dbReference type="NCBIfam" id="TIGR02378">
    <property type="entry name" value="nirD_assim_sml"/>
    <property type="match status" value="1"/>
</dbReference>
<evidence type="ECO:0000259" key="7">
    <source>
        <dbReference type="PROSITE" id="PS51296"/>
    </source>
</evidence>
<keyword evidence="4" id="KW-0408">Iron</keyword>
<dbReference type="RefSeq" id="WP_425583226.1">
    <property type="nucleotide sequence ID" value="NZ_BAAASL010000011.1"/>
</dbReference>
<keyword evidence="6" id="KW-0534">Nitrate assimilation</keyword>
<dbReference type="PANTHER" id="PTHR40562:SF1">
    <property type="entry name" value="NITRITE REDUCTASE (NADH) SMALL SUBUNIT"/>
    <property type="match status" value="1"/>
</dbReference>
<evidence type="ECO:0000256" key="6">
    <source>
        <dbReference type="ARBA" id="ARBA00023063"/>
    </source>
</evidence>
<proteinExistence type="predicted"/>
<dbReference type="Gene3D" id="2.102.10.10">
    <property type="entry name" value="Rieske [2Fe-2S] iron-sulphur domain"/>
    <property type="match status" value="1"/>
</dbReference>
<keyword evidence="3" id="KW-0560">Oxidoreductase</keyword>
<dbReference type="Proteomes" id="UP001500886">
    <property type="component" value="Unassembled WGS sequence"/>
</dbReference>
<organism evidence="8 9">
    <name type="scientific">Streptomyces luteosporeus</name>
    <dbReference type="NCBI Taxonomy" id="173856"/>
    <lineage>
        <taxon>Bacteria</taxon>
        <taxon>Bacillati</taxon>
        <taxon>Actinomycetota</taxon>
        <taxon>Actinomycetes</taxon>
        <taxon>Kitasatosporales</taxon>
        <taxon>Streptomycetaceae</taxon>
        <taxon>Streptomyces</taxon>
    </lineage>
</organism>
<keyword evidence="9" id="KW-1185">Reference proteome</keyword>
<evidence type="ECO:0000256" key="5">
    <source>
        <dbReference type="ARBA" id="ARBA00023014"/>
    </source>
</evidence>
<dbReference type="InterPro" id="IPR012748">
    <property type="entry name" value="Rieske-like_NirD"/>
</dbReference>
<evidence type="ECO:0000256" key="3">
    <source>
        <dbReference type="ARBA" id="ARBA00023002"/>
    </source>
</evidence>
<keyword evidence="1" id="KW-0001">2Fe-2S</keyword>
<dbReference type="InterPro" id="IPR017881">
    <property type="entry name" value="NirD"/>
</dbReference>
<protein>
    <submittedName>
        <fullName evidence="8">Nitrite reductase small subunit NirD</fullName>
    </submittedName>
</protein>
<evidence type="ECO:0000313" key="8">
    <source>
        <dbReference type="EMBL" id="GAA2717965.1"/>
    </source>
</evidence>
<reference evidence="8 9" key="1">
    <citation type="journal article" date="2019" name="Int. J. Syst. Evol. Microbiol.">
        <title>The Global Catalogue of Microorganisms (GCM) 10K type strain sequencing project: providing services to taxonomists for standard genome sequencing and annotation.</title>
        <authorList>
            <consortium name="The Broad Institute Genomics Platform"/>
            <consortium name="The Broad Institute Genome Sequencing Center for Infectious Disease"/>
            <person name="Wu L."/>
            <person name="Ma J."/>
        </authorList>
    </citation>
    <scope>NUCLEOTIDE SEQUENCE [LARGE SCALE GENOMIC DNA]</scope>
    <source>
        <strain evidence="8 9">JCM 4542</strain>
    </source>
</reference>
<dbReference type="CDD" id="cd03529">
    <property type="entry name" value="Rieske_NirD"/>
    <property type="match status" value="1"/>
</dbReference>
<dbReference type="Pfam" id="PF13806">
    <property type="entry name" value="Rieske_2"/>
    <property type="match status" value="1"/>
</dbReference>
<evidence type="ECO:0000313" key="9">
    <source>
        <dbReference type="Proteomes" id="UP001500886"/>
    </source>
</evidence>
<sequence length="134" mass="14141">MTRGVVEIRTGDQWLPACPYETLETGRGVAVLLAGRQVALFRDRGGAVYAVGNRDPFSGAHVISRGLLGSRDGAPVVISPMYKQAFDLRSGACLDEPGAALPVWPVRLTPRARACAQDVARASAGAHSRETAPS</sequence>
<dbReference type="PROSITE" id="PS51300">
    <property type="entry name" value="NIRD"/>
    <property type="match status" value="1"/>
</dbReference>
<keyword evidence="5" id="KW-0411">Iron-sulfur</keyword>
<dbReference type="SUPFAM" id="SSF50022">
    <property type="entry name" value="ISP domain"/>
    <property type="match status" value="1"/>
</dbReference>
<dbReference type="EMBL" id="BAAASL010000011">
    <property type="protein sequence ID" value="GAA2717965.1"/>
    <property type="molecule type" value="Genomic_DNA"/>
</dbReference>
<dbReference type="PROSITE" id="PS51296">
    <property type="entry name" value="RIESKE"/>
    <property type="match status" value="1"/>
</dbReference>
<gene>
    <name evidence="8" type="primary">nirD</name>
    <name evidence="8" type="ORF">GCM10010315_32610</name>
</gene>